<dbReference type="SUPFAM" id="SSF55874">
    <property type="entry name" value="ATPase domain of HSP90 chaperone/DNA topoisomerase II/histidine kinase"/>
    <property type="match status" value="1"/>
</dbReference>
<feature type="non-terminal residue" evidence="12">
    <location>
        <position position="1"/>
    </location>
</feature>
<evidence type="ECO:0000256" key="3">
    <source>
        <dbReference type="ARBA" id="ARBA00022553"/>
    </source>
</evidence>
<keyword evidence="6 12" id="KW-0418">Kinase</keyword>
<evidence type="ECO:0000313" key="12">
    <source>
        <dbReference type="EMBL" id="EHY31255.1"/>
    </source>
</evidence>
<dbReference type="PANTHER" id="PTHR43065:SF10">
    <property type="entry name" value="PEROXIDE STRESS-ACTIVATED HISTIDINE KINASE MAK3"/>
    <property type="match status" value="1"/>
</dbReference>
<protein>
    <recommendedName>
        <fullName evidence="2">histidine kinase</fullName>
        <ecNumber evidence="2">2.7.13.3</ecNumber>
    </recommendedName>
</protein>
<dbReference type="SMART" id="SM00387">
    <property type="entry name" value="HATPase_c"/>
    <property type="match status" value="1"/>
</dbReference>
<sequence>DAALLPGCLWERLHVDGLIDPDRFTPVTALRPEPEEAVKETKAASGEPSGPAQNTEDAGVAENAGQEPSPGNAPGRCLSTTVRYPDWMLGYAPSAPNDTLRQLAAAVFETEGEEKGEGIAARTGERWDFRVDLREVRDAMEQLEIGPWAHLGERSVRRLIERHMDKVAAALLLLLLLVLHSVRANHLVRVRTSELTEALHERDRMEEEAKRGRERLSAVERAGIISQMSGMFAHELKQPLAAVRNYVGGLQLRAKMTPNPDPMTLEVLSAIDEEASRAAGIVERVRSYAKAGARKHGETNLTDAVRRAVDYARRHDSRCAPVQLVPGGALGAGSEEDVSLTVWGDALELELLILNLVRNASHAATTNDAADPAVRVSLEEKNGKAVVTVEDNGPALTDEAFARLTGWGDSIKREGLGIGLSICRGIADRHGAALKFTRRTPHGVAAKLSVPLWDGIEPGAEAESDESAARLTKNTPSADGTNPETKR</sequence>
<dbReference type="Proteomes" id="UP000004956">
    <property type="component" value="Unassembled WGS sequence"/>
</dbReference>
<reference evidence="12 13" key="1">
    <citation type="submission" date="2011-11" db="EMBL/GenBank/DDBJ databases">
        <authorList>
            <person name="Weinstock G."/>
            <person name="Sodergren E."/>
            <person name="Clifton S."/>
            <person name="Fulton L."/>
            <person name="Fulton B."/>
            <person name="Courtney L."/>
            <person name="Fronick C."/>
            <person name="Harrison M."/>
            <person name="Strong C."/>
            <person name="Farmer C."/>
            <person name="Delahaunty K."/>
            <person name="Markovic C."/>
            <person name="Hall O."/>
            <person name="Minx P."/>
            <person name="Tomlinson C."/>
            <person name="Mitreva M."/>
            <person name="Hou S."/>
            <person name="Chen J."/>
            <person name="Wollam A."/>
            <person name="Pepin K.H."/>
            <person name="Johnson M."/>
            <person name="Bhonagiri V."/>
            <person name="Zhang X."/>
            <person name="Suruliraj S."/>
            <person name="Warren W."/>
            <person name="Chinwalla A."/>
            <person name="Mardis E.R."/>
            <person name="Wilson R.K."/>
        </authorList>
    </citation>
    <scope>NUCLEOTIDE SEQUENCE [LARGE SCALE GENOMIC DNA]</scope>
    <source>
        <strain evidence="12 13">YIT 11816</strain>
    </source>
</reference>
<dbReference type="SUPFAM" id="SSF47384">
    <property type="entry name" value="Homodimeric domain of signal transducing histidine kinase"/>
    <property type="match status" value="1"/>
</dbReference>
<dbReference type="GO" id="GO:0000155">
    <property type="term" value="F:phosphorelay sensor kinase activity"/>
    <property type="evidence" value="ECO:0007669"/>
    <property type="project" value="InterPro"/>
</dbReference>
<evidence type="ECO:0000256" key="8">
    <source>
        <dbReference type="ARBA" id="ARBA00023012"/>
    </source>
</evidence>
<dbReference type="CDD" id="cd00082">
    <property type="entry name" value="HisKA"/>
    <property type="match status" value="1"/>
</dbReference>
<feature type="compositionally biased region" description="Basic and acidic residues" evidence="10">
    <location>
        <begin position="32"/>
        <end position="42"/>
    </location>
</feature>
<dbReference type="PATRIC" id="fig|762967.3.peg.1075"/>
<feature type="region of interest" description="Disordered" evidence="10">
    <location>
        <begin position="26"/>
        <end position="77"/>
    </location>
</feature>
<keyword evidence="5" id="KW-0547">Nucleotide-binding</keyword>
<evidence type="ECO:0000256" key="4">
    <source>
        <dbReference type="ARBA" id="ARBA00022679"/>
    </source>
</evidence>
<dbReference type="HOGENOM" id="CLU_559671_0_0_4"/>
<keyword evidence="7" id="KW-0067">ATP-binding</keyword>
<dbReference type="EC" id="2.7.13.3" evidence="2"/>
<dbReference type="InterPro" id="IPR004358">
    <property type="entry name" value="Sig_transdc_His_kin-like_C"/>
</dbReference>
<comment type="caution">
    <text evidence="12">The sequence shown here is derived from an EMBL/GenBank/DDBJ whole genome shotgun (WGS) entry which is preliminary data.</text>
</comment>
<dbReference type="PROSITE" id="PS50109">
    <property type="entry name" value="HIS_KIN"/>
    <property type="match status" value="1"/>
</dbReference>
<dbReference type="InterPro" id="IPR036890">
    <property type="entry name" value="HATPase_C_sf"/>
</dbReference>
<keyword evidence="9" id="KW-0175">Coiled coil</keyword>
<keyword evidence="8" id="KW-0902">Two-component regulatory system</keyword>
<dbReference type="InterPro" id="IPR005467">
    <property type="entry name" value="His_kinase_dom"/>
</dbReference>
<evidence type="ECO:0000256" key="1">
    <source>
        <dbReference type="ARBA" id="ARBA00000085"/>
    </source>
</evidence>
<keyword evidence="4" id="KW-0808">Transferase</keyword>
<dbReference type="GO" id="GO:0005524">
    <property type="term" value="F:ATP binding"/>
    <property type="evidence" value="ECO:0007669"/>
    <property type="project" value="UniProtKB-KW"/>
</dbReference>
<dbReference type="Gene3D" id="3.30.565.10">
    <property type="entry name" value="Histidine kinase-like ATPase, C-terminal domain"/>
    <property type="match status" value="1"/>
</dbReference>
<feature type="region of interest" description="Disordered" evidence="10">
    <location>
        <begin position="457"/>
        <end position="487"/>
    </location>
</feature>
<dbReference type="InterPro" id="IPR003661">
    <property type="entry name" value="HisK_dim/P_dom"/>
</dbReference>
<name>H3KF52_9BURK</name>
<proteinExistence type="predicted"/>
<dbReference type="SMART" id="SM00388">
    <property type="entry name" value="HisKA"/>
    <property type="match status" value="1"/>
</dbReference>
<feature type="domain" description="Histidine kinase" evidence="11">
    <location>
        <begin position="231"/>
        <end position="454"/>
    </location>
</feature>
<dbReference type="InterPro" id="IPR036097">
    <property type="entry name" value="HisK_dim/P_sf"/>
</dbReference>
<dbReference type="Pfam" id="PF02518">
    <property type="entry name" value="HATPase_c"/>
    <property type="match status" value="1"/>
</dbReference>
<evidence type="ECO:0000256" key="5">
    <source>
        <dbReference type="ARBA" id="ARBA00022741"/>
    </source>
</evidence>
<dbReference type="InterPro" id="IPR003594">
    <property type="entry name" value="HATPase_dom"/>
</dbReference>
<evidence type="ECO:0000256" key="7">
    <source>
        <dbReference type="ARBA" id="ARBA00022840"/>
    </source>
</evidence>
<keyword evidence="3" id="KW-0597">Phosphoprotein</keyword>
<dbReference type="STRING" id="762967.HMPREF9440_01369"/>
<feature type="compositionally biased region" description="Polar residues" evidence="10">
    <location>
        <begin position="472"/>
        <end position="487"/>
    </location>
</feature>
<dbReference type="AlphaFoldDB" id="H3KF52"/>
<dbReference type="Pfam" id="PF00512">
    <property type="entry name" value="HisKA"/>
    <property type="match status" value="1"/>
</dbReference>
<evidence type="ECO:0000256" key="9">
    <source>
        <dbReference type="SAM" id="Coils"/>
    </source>
</evidence>
<evidence type="ECO:0000313" key="13">
    <source>
        <dbReference type="Proteomes" id="UP000004956"/>
    </source>
</evidence>
<evidence type="ECO:0000256" key="10">
    <source>
        <dbReference type="SAM" id="MobiDB-lite"/>
    </source>
</evidence>
<keyword evidence="13" id="KW-1185">Reference proteome</keyword>
<dbReference type="RefSeq" id="WP_008542289.1">
    <property type="nucleotide sequence ID" value="NZ_JH604964.1"/>
</dbReference>
<feature type="coiled-coil region" evidence="9">
    <location>
        <begin position="195"/>
        <end position="222"/>
    </location>
</feature>
<dbReference type="PRINTS" id="PR00344">
    <property type="entry name" value="BCTRLSENSOR"/>
</dbReference>
<evidence type="ECO:0000256" key="2">
    <source>
        <dbReference type="ARBA" id="ARBA00012438"/>
    </source>
</evidence>
<organism evidence="12 13">
    <name type="scientific">Sutterella parvirubra YIT 11816</name>
    <dbReference type="NCBI Taxonomy" id="762967"/>
    <lineage>
        <taxon>Bacteria</taxon>
        <taxon>Pseudomonadati</taxon>
        <taxon>Pseudomonadota</taxon>
        <taxon>Betaproteobacteria</taxon>
        <taxon>Burkholderiales</taxon>
        <taxon>Sutterellaceae</taxon>
        <taxon>Sutterella</taxon>
    </lineage>
</organism>
<dbReference type="EMBL" id="AFBQ01000192">
    <property type="protein sequence ID" value="EHY31255.1"/>
    <property type="molecule type" value="Genomic_DNA"/>
</dbReference>
<evidence type="ECO:0000259" key="11">
    <source>
        <dbReference type="PROSITE" id="PS50109"/>
    </source>
</evidence>
<comment type="catalytic activity">
    <reaction evidence="1">
        <text>ATP + protein L-histidine = ADP + protein N-phospho-L-histidine.</text>
        <dbReference type="EC" id="2.7.13.3"/>
    </reaction>
</comment>
<evidence type="ECO:0000256" key="6">
    <source>
        <dbReference type="ARBA" id="ARBA00022777"/>
    </source>
</evidence>
<accession>H3KF52</accession>
<gene>
    <name evidence="12" type="ORF">HMPREF9440_01369</name>
</gene>
<dbReference type="Gene3D" id="1.10.287.130">
    <property type="match status" value="1"/>
</dbReference>
<dbReference type="PANTHER" id="PTHR43065">
    <property type="entry name" value="SENSOR HISTIDINE KINASE"/>
    <property type="match status" value="1"/>
</dbReference>